<dbReference type="GO" id="GO:0003677">
    <property type="term" value="F:DNA binding"/>
    <property type="evidence" value="ECO:0007669"/>
    <property type="project" value="InterPro"/>
</dbReference>
<organism evidence="1 2">
    <name type="scientific">Corchorus olitorius</name>
    <dbReference type="NCBI Taxonomy" id="93759"/>
    <lineage>
        <taxon>Eukaryota</taxon>
        <taxon>Viridiplantae</taxon>
        <taxon>Streptophyta</taxon>
        <taxon>Embryophyta</taxon>
        <taxon>Tracheophyta</taxon>
        <taxon>Spermatophyta</taxon>
        <taxon>Magnoliopsida</taxon>
        <taxon>eudicotyledons</taxon>
        <taxon>Gunneridae</taxon>
        <taxon>Pentapetalae</taxon>
        <taxon>rosids</taxon>
        <taxon>malvids</taxon>
        <taxon>Malvales</taxon>
        <taxon>Malvaceae</taxon>
        <taxon>Grewioideae</taxon>
        <taxon>Apeibeae</taxon>
        <taxon>Corchorus</taxon>
    </lineage>
</organism>
<proteinExistence type="predicted"/>
<dbReference type="Proteomes" id="UP000187203">
    <property type="component" value="Unassembled WGS sequence"/>
</dbReference>
<name>A0A1R3HHV8_9ROSI</name>
<dbReference type="AlphaFoldDB" id="A0A1R3HHV8"/>
<sequence>MASFPFAGFASRPWDKDLQHLVETTSRLLGDEKYYIFTNTTKKDRDDHLKWMMHEYSVEGSKNLVFCEIKYELVGNKKRKSSSSTVDHANDEGPSSTVKKICLGPQNSHQLANQESVQENQNPVPIMVINTHSHENRDDFVPLNFNDHGVMEDLPDANYLPLMATNTVTYDLNPTSPNQILDDSFFFELEQLWDWKNNIENQASLVC</sequence>
<keyword evidence="2" id="KW-1185">Reference proteome</keyword>
<gene>
    <name evidence="1" type="ORF">COLO4_28878</name>
</gene>
<evidence type="ECO:0000313" key="1">
    <source>
        <dbReference type="EMBL" id="OMO69890.1"/>
    </source>
</evidence>
<dbReference type="OrthoDB" id="10586634at2759"/>
<dbReference type="SUPFAM" id="SSF101941">
    <property type="entry name" value="NAC domain"/>
    <property type="match status" value="1"/>
</dbReference>
<evidence type="ECO:0008006" key="3">
    <source>
        <dbReference type="Google" id="ProtNLM"/>
    </source>
</evidence>
<accession>A0A1R3HHV8</accession>
<dbReference type="EMBL" id="AWUE01020108">
    <property type="protein sequence ID" value="OMO69890.1"/>
    <property type="molecule type" value="Genomic_DNA"/>
</dbReference>
<comment type="caution">
    <text evidence="1">The sequence shown here is derived from an EMBL/GenBank/DDBJ whole genome shotgun (WGS) entry which is preliminary data.</text>
</comment>
<protein>
    <recommendedName>
        <fullName evidence="3">No apical meristem (NAM) protein</fullName>
    </recommendedName>
</protein>
<dbReference type="GO" id="GO:0006355">
    <property type="term" value="P:regulation of DNA-templated transcription"/>
    <property type="evidence" value="ECO:0007669"/>
    <property type="project" value="InterPro"/>
</dbReference>
<reference evidence="2" key="1">
    <citation type="submission" date="2013-09" db="EMBL/GenBank/DDBJ databases">
        <title>Corchorus olitorius genome sequencing.</title>
        <authorList>
            <person name="Alam M."/>
            <person name="Haque M.S."/>
            <person name="Islam M.S."/>
            <person name="Emdad E.M."/>
            <person name="Islam M.M."/>
            <person name="Ahmed B."/>
            <person name="Halim A."/>
            <person name="Hossen Q.M.M."/>
            <person name="Hossain M.Z."/>
            <person name="Ahmed R."/>
            <person name="Khan M.M."/>
            <person name="Islam R."/>
            <person name="Rashid M.M."/>
            <person name="Khan S.A."/>
            <person name="Rahman M.S."/>
            <person name="Alam M."/>
            <person name="Yahiya A.S."/>
            <person name="Khan M.S."/>
            <person name="Azam M.S."/>
            <person name="Haque T."/>
            <person name="Lashkar M.Z.H."/>
            <person name="Akhand A.I."/>
            <person name="Morshed G."/>
            <person name="Roy S."/>
            <person name="Uddin K.S."/>
            <person name="Rabeya T."/>
            <person name="Hossain A.S."/>
            <person name="Chowdhury A."/>
            <person name="Snigdha A.R."/>
            <person name="Mortoza M.S."/>
            <person name="Matin S.A."/>
            <person name="Hoque S.M.E."/>
            <person name="Islam M.K."/>
            <person name="Roy D.K."/>
            <person name="Haider R."/>
            <person name="Moosa M.M."/>
            <person name="Elias S.M."/>
            <person name="Hasan A.M."/>
            <person name="Jahan S."/>
            <person name="Shafiuddin M."/>
            <person name="Mahmood N."/>
            <person name="Shommy N.S."/>
        </authorList>
    </citation>
    <scope>NUCLEOTIDE SEQUENCE [LARGE SCALE GENOMIC DNA]</scope>
    <source>
        <strain evidence="2">cv. O-4</strain>
    </source>
</reference>
<dbReference type="InterPro" id="IPR036093">
    <property type="entry name" value="NAC_dom_sf"/>
</dbReference>
<evidence type="ECO:0000313" key="2">
    <source>
        <dbReference type="Proteomes" id="UP000187203"/>
    </source>
</evidence>